<evidence type="ECO:0000313" key="10">
    <source>
        <dbReference type="Proteomes" id="UP001652564"/>
    </source>
</evidence>
<name>A0ABT2ZR95_9RHOB</name>
<comment type="subcellular location">
    <subcellularLocation>
        <location evidence="1 7">Cell membrane</location>
        <topology evidence="1 7">Multi-pass membrane protein</topology>
    </subcellularLocation>
</comment>
<feature type="transmembrane region" description="Helical" evidence="7">
    <location>
        <begin position="134"/>
        <end position="158"/>
    </location>
</feature>
<proteinExistence type="inferred from homology"/>
<evidence type="ECO:0000313" key="9">
    <source>
        <dbReference type="EMBL" id="MCV2873680.1"/>
    </source>
</evidence>
<keyword evidence="3" id="KW-1003">Cell membrane</keyword>
<dbReference type="PANTHER" id="PTHR43163:SF6">
    <property type="entry name" value="DIPEPTIDE TRANSPORT SYSTEM PERMEASE PROTEIN DPPB-RELATED"/>
    <property type="match status" value="1"/>
</dbReference>
<keyword evidence="5 7" id="KW-1133">Transmembrane helix</keyword>
<dbReference type="PANTHER" id="PTHR43163">
    <property type="entry name" value="DIPEPTIDE TRANSPORT SYSTEM PERMEASE PROTEIN DPPB-RELATED"/>
    <property type="match status" value="1"/>
</dbReference>
<evidence type="ECO:0000256" key="4">
    <source>
        <dbReference type="ARBA" id="ARBA00022692"/>
    </source>
</evidence>
<reference evidence="9 10" key="1">
    <citation type="submission" date="2022-10" db="EMBL/GenBank/DDBJ databases">
        <title>Defluviimonas sp. nov., isolated from ocean surface sediments.</title>
        <authorList>
            <person name="He W."/>
            <person name="Wang L."/>
            <person name="Zhang D.-F."/>
        </authorList>
    </citation>
    <scope>NUCLEOTIDE SEQUENCE [LARGE SCALE GENOMIC DNA]</scope>
    <source>
        <strain evidence="9 10">WL0050</strain>
    </source>
</reference>
<protein>
    <submittedName>
        <fullName evidence="9">ABC transporter permease</fullName>
    </submittedName>
</protein>
<dbReference type="InterPro" id="IPR045621">
    <property type="entry name" value="BPD_transp_1_N"/>
</dbReference>
<comment type="caution">
    <text evidence="9">The sequence shown here is derived from an EMBL/GenBank/DDBJ whole genome shotgun (WGS) entry which is preliminary data.</text>
</comment>
<evidence type="ECO:0000259" key="8">
    <source>
        <dbReference type="PROSITE" id="PS50928"/>
    </source>
</evidence>
<gene>
    <name evidence="9" type="ORF">OEZ71_15380</name>
</gene>
<dbReference type="Gene3D" id="1.10.3720.10">
    <property type="entry name" value="MetI-like"/>
    <property type="match status" value="1"/>
</dbReference>
<feature type="transmembrane region" description="Helical" evidence="7">
    <location>
        <begin position="101"/>
        <end position="122"/>
    </location>
</feature>
<dbReference type="Pfam" id="PF19300">
    <property type="entry name" value="BPD_transp_1_N"/>
    <property type="match status" value="1"/>
</dbReference>
<dbReference type="PROSITE" id="PS50928">
    <property type="entry name" value="ABC_TM1"/>
    <property type="match status" value="1"/>
</dbReference>
<organism evidence="9 10">
    <name type="scientific">Albidovulum litorale</name>
    <dbReference type="NCBI Taxonomy" id="2984134"/>
    <lineage>
        <taxon>Bacteria</taxon>
        <taxon>Pseudomonadati</taxon>
        <taxon>Pseudomonadota</taxon>
        <taxon>Alphaproteobacteria</taxon>
        <taxon>Rhodobacterales</taxon>
        <taxon>Paracoccaceae</taxon>
        <taxon>Albidovulum</taxon>
    </lineage>
</organism>
<keyword evidence="6 7" id="KW-0472">Membrane</keyword>
<keyword evidence="4 7" id="KW-0812">Transmembrane</keyword>
<dbReference type="CDD" id="cd06261">
    <property type="entry name" value="TM_PBP2"/>
    <property type="match status" value="1"/>
</dbReference>
<dbReference type="InterPro" id="IPR035906">
    <property type="entry name" value="MetI-like_sf"/>
</dbReference>
<sequence>MFGYILRRIALGCAVLLLAISTLYVIVQAAPGDPASAMLGPKATPAIKAAFAEKLGLDQPMPVQIARYVGSVLSGDLGTDLRSRRPVTEVLAAHAPYTVELILAALVIAAGLGIPLGCAAAVRRNSFFDRAIGLLSVSLISVPPVIIAIYGMLLFSAALGWLPAIGAGEGLAERLHHLILPAVAVGIGWVGYIARLVRASMIEVLSANYIRNARAFGLAEGRIVYRYALRTAVAPTVTVLGVGVGYMLGSAVFAEIVFARPGIGKLMYDAVILRNYPVTLGAVLAATTLLVAATTLADILNALIDPRFKESRE</sequence>
<feature type="domain" description="ABC transmembrane type-1" evidence="8">
    <location>
        <begin position="95"/>
        <end position="301"/>
    </location>
</feature>
<dbReference type="Proteomes" id="UP001652564">
    <property type="component" value="Unassembled WGS sequence"/>
</dbReference>
<evidence type="ECO:0000256" key="5">
    <source>
        <dbReference type="ARBA" id="ARBA00022989"/>
    </source>
</evidence>
<accession>A0ABT2ZR95</accession>
<evidence type="ECO:0000256" key="2">
    <source>
        <dbReference type="ARBA" id="ARBA00022448"/>
    </source>
</evidence>
<keyword evidence="10" id="KW-1185">Reference proteome</keyword>
<feature type="transmembrane region" description="Helical" evidence="7">
    <location>
        <begin position="178"/>
        <end position="197"/>
    </location>
</feature>
<feature type="transmembrane region" description="Helical" evidence="7">
    <location>
        <begin position="278"/>
        <end position="304"/>
    </location>
</feature>
<evidence type="ECO:0000256" key="7">
    <source>
        <dbReference type="RuleBase" id="RU363032"/>
    </source>
</evidence>
<evidence type="ECO:0000256" key="6">
    <source>
        <dbReference type="ARBA" id="ARBA00023136"/>
    </source>
</evidence>
<dbReference type="InterPro" id="IPR000515">
    <property type="entry name" value="MetI-like"/>
</dbReference>
<dbReference type="SUPFAM" id="SSF161098">
    <property type="entry name" value="MetI-like"/>
    <property type="match status" value="1"/>
</dbReference>
<comment type="similarity">
    <text evidence="7">Belongs to the binding-protein-dependent transport system permease family.</text>
</comment>
<dbReference type="Pfam" id="PF00528">
    <property type="entry name" value="BPD_transp_1"/>
    <property type="match status" value="1"/>
</dbReference>
<dbReference type="RefSeq" id="WP_263740916.1">
    <property type="nucleotide sequence ID" value="NZ_JAOWKZ010000004.1"/>
</dbReference>
<dbReference type="EMBL" id="JAOWKZ010000004">
    <property type="protein sequence ID" value="MCV2873680.1"/>
    <property type="molecule type" value="Genomic_DNA"/>
</dbReference>
<keyword evidence="2 7" id="KW-0813">Transport</keyword>
<evidence type="ECO:0000256" key="3">
    <source>
        <dbReference type="ARBA" id="ARBA00022475"/>
    </source>
</evidence>
<feature type="transmembrane region" description="Helical" evidence="7">
    <location>
        <begin position="232"/>
        <end position="258"/>
    </location>
</feature>
<evidence type="ECO:0000256" key="1">
    <source>
        <dbReference type="ARBA" id="ARBA00004651"/>
    </source>
</evidence>